<dbReference type="InterPro" id="IPR010998">
    <property type="entry name" value="Integrase_recombinase_N"/>
</dbReference>
<keyword evidence="9" id="KW-1185">Reference proteome</keyword>
<dbReference type="Proteomes" id="UP001596203">
    <property type="component" value="Unassembled WGS sequence"/>
</dbReference>
<dbReference type="PROSITE" id="PS51898">
    <property type="entry name" value="TYR_RECOMBINASE"/>
    <property type="match status" value="1"/>
</dbReference>
<protein>
    <submittedName>
        <fullName evidence="8">Tyrosine-type recombinase/integrase</fullName>
    </submittedName>
</protein>
<dbReference type="Pfam" id="PF00589">
    <property type="entry name" value="Phage_integrase"/>
    <property type="match status" value="1"/>
</dbReference>
<evidence type="ECO:0000313" key="9">
    <source>
        <dbReference type="Proteomes" id="UP001596203"/>
    </source>
</evidence>
<feature type="domain" description="Tyr recombinase" evidence="6">
    <location>
        <begin position="159"/>
        <end position="346"/>
    </location>
</feature>
<dbReference type="Pfam" id="PF22022">
    <property type="entry name" value="Phage_int_M"/>
    <property type="match status" value="1"/>
</dbReference>
<dbReference type="PROSITE" id="PS51900">
    <property type="entry name" value="CB"/>
    <property type="match status" value="1"/>
</dbReference>
<evidence type="ECO:0000256" key="5">
    <source>
        <dbReference type="SAM" id="MobiDB-lite"/>
    </source>
</evidence>
<evidence type="ECO:0000256" key="3">
    <source>
        <dbReference type="ARBA" id="ARBA00023172"/>
    </source>
</evidence>
<dbReference type="InterPro" id="IPR011010">
    <property type="entry name" value="DNA_brk_join_enz"/>
</dbReference>
<dbReference type="InterPro" id="IPR053876">
    <property type="entry name" value="Phage_int_M"/>
</dbReference>
<feature type="region of interest" description="Disordered" evidence="5">
    <location>
        <begin position="353"/>
        <end position="387"/>
    </location>
</feature>
<dbReference type="InterPro" id="IPR050090">
    <property type="entry name" value="Tyrosine_recombinase_XerCD"/>
</dbReference>
<dbReference type="Gene3D" id="1.10.443.10">
    <property type="entry name" value="Intergrase catalytic core"/>
    <property type="match status" value="1"/>
</dbReference>
<keyword evidence="3" id="KW-0233">DNA recombination</keyword>
<comment type="caution">
    <text evidence="8">The sequence shown here is derived from an EMBL/GenBank/DDBJ whole genome shotgun (WGS) entry which is preliminary data.</text>
</comment>
<dbReference type="EMBL" id="JBHSPR010000010">
    <property type="protein sequence ID" value="MFC6017754.1"/>
    <property type="molecule type" value="Genomic_DNA"/>
</dbReference>
<evidence type="ECO:0000313" key="8">
    <source>
        <dbReference type="EMBL" id="MFC6017754.1"/>
    </source>
</evidence>
<dbReference type="InterPro" id="IPR044068">
    <property type="entry name" value="CB"/>
</dbReference>
<dbReference type="PANTHER" id="PTHR30349:SF64">
    <property type="entry name" value="PROPHAGE INTEGRASE INTD-RELATED"/>
    <property type="match status" value="1"/>
</dbReference>
<dbReference type="SUPFAM" id="SSF56349">
    <property type="entry name" value="DNA breaking-rejoining enzymes"/>
    <property type="match status" value="1"/>
</dbReference>
<proteinExistence type="inferred from homology"/>
<evidence type="ECO:0000259" key="6">
    <source>
        <dbReference type="PROSITE" id="PS51898"/>
    </source>
</evidence>
<evidence type="ECO:0000256" key="4">
    <source>
        <dbReference type="PROSITE-ProRule" id="PRU01248"/>
    </source>
</evidence>
<dbReference type="InterPro" id="IPR002104">
    <property type="entry name" value="Integrase_catalytic"/>
</dbReference>
<name>A0ABW1K9T5_9ACTN</name>
<organism evidence="8 9">
    <name type="scientific">Plantactinospora solaniradicis</name>
    <dbReference type="NCBI Taxonomy" id="1723736"/>
    <lineage>
        <taxon>Bacteria</taxon>
        <taxon>Bacillati</taxon>
        <taxon>Actinomycetota</taxon>
        <taxon>Actinomycetes</taxon>
        <taxon>Micromonosporales</taxon>
        <taxon>Micromonosporaceae</taxon>
        <taxon>Plantactinospora</taxon>
    </lineage>
</organism>
<feature type="compositionally biased region" description="Polar residues" evidence="5">
    <location>
        <begin position="362"/>
        <end position="387"/>
    </location>
</feature>
<keyword evidence="2 4" id="KW-0238">DNA-binding</keyword>
<dbReference type="PANTHER" id="PTHR30349">
    <property type="entry name" value="PHAGE INTEGRASE-RELATED"/>
    <property type="match status" value="1"/>
</dbReference>
<evidence type="ECO:0000256" key="2">
    <source>
        <dbReference type="ARBA" id="ARBA00023125"/>
    </source>
</evidence>
<sequence length="387" mass="42235">MWIEKHGAGFRIRDRVADRKVTVSDGFPTKTQARAAMKVLVGDQARGDLVMPASGALSLGEWTVEWWDARKSGLAPNTQRSEWSRIKTHIIPELGDASLVSITPLAVQQFVSRLGKRRSAKTVHNVHGVLHTIMAGAVAERLVRVNPCAGTRLPRGTAQEMKFLTEPEAQRLVLAVPEHYRPLVVTALGTGLRWAELAGLRVGRVDVLAATLRVEETMSELAGAAELVFGPPKSARSRRTVSLPSEVQQALIGLTANRKPDELVFRTTTGQPMRVRNFRRVWLAAVARAGVEGLRFHDLRHTHVAWLISGKATLTAIQHRLGHASITVTSDRYGHLLPAVDAQIVDVLNEALPRSDWGQDGGSESTPTHDNPPQDTATTSVNGTETP</sequence>
<dbReference type="InterPro" id="IPR013762">
    <property type="entry name" value="Integrase-like_cat_sf"/>
</dbReference>
<feature type="domain" description="Core-binding (CB)" evidence="7">
    <location>
        <begin position="57"/>
        <end position="138"/>
    </location>
</feature>
<comment type="similarity">
    <text evidence="1">Belongs to the 'phage' integrase family.</text>
</comment>
<evidence type="ECO:0000259" key="7">
    <source>
        <dbReference type="PROSITE" id="PS51900"/>
    </source>
</evidence>
<accession>A0ABW1K9T5</accession>
<reference evidence="9" key="1">
    <citation type="journal article" date="2019" name="Int. J. Syst. Evol. Microbiol.">
        <title>The Global Catalogue of Microorganisms (GCM) 10K type strain sequencing project: providing services to taxonomists for standard genome sequencing and annotation.</title>
        <authorList>
            <consortium name="The Broad Institute Genomics Platform"/>
            <consortium name="The Broad Institute Genome Sequencing Center for Infectious Disease"/>
            <person name="Wu L."/>
            <person name="Ma J."/>
        </authorList>
    </citation>
    <scope>NUCLEOTIDE SEQUENCE [LARGE SCALE GENOMIC DNA]</scope>
    <source>
        <strain evidence="9">ZS-35-S2</strain>
    </source>
</reference>
<dbReference type="Gene3D" id="1.10.150.130">
    <property type="match status" value="1"/>
</dbReference>
<gene>
    <name evidence="8" type="ORF">ACFP2T_16255</name>
</gene>
<dbReference type="RefSeq" id="WP_377422257.1">
    <property type="nucleotide sequence ID" value="NZ_JBHSPR010000010.1"/>
</dbReference>
<dbReference type="CDD" id="cd01189">
    <property type="entry name" value="INT_ICEBs1_C_like"/>
    <property type="match status" value="1"/>
</dbReference>
<evidence type="ECO:0000256" key="1">
    <source>
        <dbReference type="ARBA" id="ARBA00008857"/>
    </source>
</evidence>